<dbReference type="AlphaFoldDB" id="A0A4R5LZ57"/>
<dbReference type="PROSITE" id="PS51257">
    <property type="entry name" value="PROKAR_LIPOPROTEIN"/>
    <property type="match status" value="1"/>
</dbReference>
<proteinExistence type="predicted"/>
<dbReference type="Proteomes" id="UP000295722">
    <property type="component" value="Unassembled WGS sequence"/>
</dbReference>
<feature type="chain" id="PRO_5020794288" description="Lipoprotein" evidence="1">
    <location>
        <begin position="23"/>
        <end position="137"/>
    </location>
</feature>
<evidence type="ECO:0000313" key="3">
    <source>
        <dbReference type="Proteomes" id="UP000295722"/>
    </source>
</evidence>
<organism evidence="2 3">
    <name type="scientific">Paraburkholderia silviterrae</name>
    <dbReference type="NCBI Taxonomy" id="2528715"/>
    <lineage>
        <taxon>Bacteria</taxon>
        <taxon>Pseudomonadati</taxon>
        <taxon>Pseudomonadota</taxon>
        <taxon>Betaproteobacteria</taxon>
        <taxon>Burkholderiales</taxon>
        <taxon>Burkholderiaceae</taxon>
        <taxon>Paraburkholderia</taxon>
    </lineage>
</organism>
<evidence type="ECO:0000256" key="1">
    <source>
        <dbReference type="SAM" id="SignalP"/>
    </source>
</evidence>
<feature type="signal peptide" evidence="1">
    <location>
        <begin position="1"/>
        <end position="22"/>
    </location>
</feature>
<name>A0A4R5LZ57_9BURK</name>
<gene>
    <name evidence="2" type="ORF">EYW47_36310</name>
</gene>
<keyword evidence="1" id="KW-0732">Signal</keyword>
<protein>
    <recommendedName>
        <fullName evidence="4">Lipoprotein</fullName>
    </recommendedName>
</protein>
<dbReference type="EMBL" id="SMRP01000038">
    <property type="protein sequence ID" value="TDG17846.1"/>
    <property type="molecule type" value="Genomic_DNA"/>
</dbReference>
<evidence type="ECO:0008006" key="4">
    <source>
        <dbReference type="Google" id="ProtNLM"/>
    </source>
</evidence>
<keyword evidence="3" id="KW-1185">Reference proteome</keyword>
<accession>A0A4R5LZ57</accession>
<reference evidence="2 3" key="1">
    <citation type="submission" date="2019-03" db="EMBL/GenBank/DDBJ databases">
        <title>Paraburkholderia sp. 4M-K11, isolated from subtropical forest soil.</title>
        <authorList>
            <person name="Gao Z.-H."/>
            <person name="Qiu L.-H."/>
        </authorList>
    </citation>
    <scope>NUCLEOTIDE SEQUENCE [LARGE SCALE GENOMIC DNA]</scope>
    <source>
        <strain evidence="2 3">4M-K11</strain>
    </source>
</reference>
<sequence>MKSAFSILSLMLMTLVSCSAFSKVPSADAYAQCMNRTKLDRLNCQAGCGMIVQQCYDEGVADINSQIAKLNEDINIKNGAACASFVVDYLSEAARMEVNVGKQASNLVGWVGSEMALNFARQRLDNILLIQRSCRTQ</sequence>
<dbReference type="RefSeq" id="WP_133199633.1">
    <property type="nucleotide sequence ID" value="NZ_JBHUCW010000042.1"/>
</dbReference>
<comment type="caution">
    <text evidence="2">The sequence shown here is derived from an EMBL/GenBank/DDBJ whole genome shotgun (WGS) entry which is preliminary data.</text>
</comment>
<dbReference type="OrthoDB" id="9099702at2"/>
<evidence type="ECO:0000313" key="2">
    <source>
        <dbReference type="EMBL" id="TDG17846.1"/>
    </source>
</evidence>